<evidence type="ECO:0000313" key="1">
    <source>
        <dbReference type="EMBL" id="GMM38043.1"/>
    </source>
</evidence>
<comment type="caution">
    <text evidence="1">The sequence shown here is derived from an EMBL/GenBank/DDBJ whole genome shotgun (WGS) entry which is preliminary data.</text>
</comment>
<name>A0AAV5QSZ7_9ASCO</name>
<proteinExistence type="predicted"/>
<dbReference type="AlphaFoldDB" id="A0AAV5QSZ7"/>
<gene>
    <name evidence="1" type="ORF">DASC09_053680</name>
</gene>
<dbReference type="GeneID" id="90076018"/>
<protein>
    <submittedName>
        <fullName evidence="1">Uncharacterized protein</fullName>
    </submittedName>
</protein>
<dbReference type="RefSeq" id="XP_064855039.1">
    <property type="nucleotide sequence ID" value="XM_064998967.1"/>
</dbReference>
<dbReference type="EMBL" id="BTFZ01000013">
    <property type="protein sequence ID" value="GMM38043.1"/>
    <property type="molecule type" value="Genomic_DNA"/>
</dbReference>
<reference evidence="1 2" key="1">
    <citation type="journal article" date="2023" name="Elife">
        <title>Identification of key yeast species and microbe-microbe interactions impacting larval growth of Drosophila in the wild.</title>
        <authorList>
            <person name="Mure A."/>
            <person name="Sugiura Y."/>
            <person name="Maeda R."/>
            <person name="Honda K."/>
            <person name="Sakurai N."/>
            <person name="Takahashi Y."/>
            <person name="Watada M."/>
            <person name="Katoh T."/>
            <person name="Gotoh A."/>
            <person name="Gotoh Y."/>
            <person name="Taniguchi I."/>
            <person name="Nakamura K."/>
            <person name="Hayashi T."/>
            <person name="Katayama T."/>
            <person name="Uemura T."/>
            <person name="Hattori Y."/>
        </authorList>
    </citation>
    <scope>NUCLEOTIDE SEQUENCE [LARGE SCALE GENOMIC DNA]</scope>
    <source>
        <strain evidence="1 2">SC-9</strain>
    </source>
</reference>
<organism evidence="1 2">
    <name type="scientific">Saccharomycopsis crataegensis</name>
    <dbReference type="NCBI Taxonomy" id="43959"/>
    <lineage>
        <taxon>Eukaryota</taxon>
        <taxon>Fungi</taxon>
        <taxon>Dikarya</taxon>
        <taxon>Ascomycota</taxon>
        <taxon>Saccharomycotina</taxon>
        <taxon>Saccharomycetes</taxon>
        <taxon>Saccharomycopsidaceae</taxon>
        <taxon>Saccharomycopsis</taxon>
    </lineage>
</organism>
<evidence type="ECO:0000313" key="2">
    <source>
        <dbReference type="Proteomes" id="UP001360560"/>
    </source>
</evidence>
<keyword evidence="2" id="KW-1185">Reference proteome</keyword>
<sequence length="63" mass="7170">MYHFGGTVLSLTKGSTTHWPYTSSATSNASSGYFKPWISISLYIDDTNNFYLVKRAKLGRRFQ</sequence>
<dbReference type="Proteomes" id="UP001360560">
    <property type="component" value="Unassembled WGS sequence"/>
</dbReference>
<accession>A0AAV5QSZ7</accession>